<dbReference type="PANTHER" id="PTHR43542">
    <property type="entry name" value="METHYLTRANSFERASE"/>
    <property type="match status" value="1"/>
</dbReference>
<evidence type="ECO:0000313" key="3">
    <source>
        <dbReference type="EMBL" id="MEK0307065.1"/>
    </source>
</evidence>
<dbReference type="PANTHER" id="PTHR43542:SF1">
    <property type="entry name" value="METHYLTRANSFERASE"/>
    <property type="match status" value="1"/>
</dbReference>
<dbReference type="GO" id="GO:0052913">
    <property type="term" value="F:16S rRNA (guanine(966)-N(2))-methyltransferase activity"/>
    <property type="evidence" value="ECO:0007669"/>
    <property type="project" value="UniProtKB-EC"/>
</dbReference>
<dbReference type="NCBIfam" id="TIGR00095">
    <property type="entry name" value="16S rRNA (guanine(966)-N(2))-methyltransferase RsmD"/>
    <property type="match status" value="1"/>
</dbReference>
<dbReference type="Gene3D" id="3.40.50.150">
    <property type="entry name" value="Vaccinia Virus protein VP39"/>
    <property type="match status" value="1"/>
</dbReference>
<dbReference type="CDD" id="cd02440">
    <property type="entry name" value="AdoMet_MTases"/>
    <property type="match status" value="1"/>
</dbReference>
<proteinExistence type="predicted"/>
<dbReference type="PROSITE" id="PS00092">
    <property type="entry name" value="N6_MTASE"/>
    <property type="match status" value="1"/>
</dbReference>
<evidence type="ECO:0000256" key="1">
    <source>
        <dbReference type="ARBA" id="ARBA00022603"/>
    </source>
</evidence>
<comment type="caution">
    <text evidence="3">The sequence shown here is derived from an EMBL/GenBank/DDBJ whole genome shotgun (WGS) entry which is preliminary data.</text>
</comment>
<keyword evidence="2 3" id="KW-0808">Transferase</keyword>
<keyword evidence="4" id="KW-1185">Reference proteome</keyword>
<evidence type="ECO:0000313" key="4">
    <source>
        <dbReference type="Proteomes" id="UP001373159"/>
    </source>
</evidence>
<reference evidence="3 4" key="1">
    <citation type="submission" date="2024-02" db="EMBL/GenBank/DDBJ databases">
        <title>Bifidobacterium honeyensis sp. nov., isolated from the comb honey.</title>
        <authorList>
            <person name="Liu W."/>
            <person name="Li Y."/>
        </authorList>
    </citation>
    <scope>NUCLEOTIDE SEQUENCE [LARGE SCALE GENOMIC DNA]</scope>
    <source>
        <strain evidence="3 4">IMAU50988</strain>
    </source>
</reference>
<dbReference type="PIRSF" id="PIRSF004553">
    <property type="entry name" value="CHP00095"/>
    <property type="match status" value="1"/>
</dbReference>
<protein>
    <submittedName>
        <fullName evidence="3">16S rRNA (Guanine(966)-N(2))-methyltransferase RsmD</fullName>
        <ecNumber evidence="3">2.1.1.171</ecNumber>
    </submittedName>
</protein>
<dbReference type="InterPro" id="IPR004398">
    <property type="entry name" value="RNA_MeTrfase_RsmD"/>
</dbReference>
<gene>
    <name evidence="3" type="primary">rsmD</name>
    <name evidence="3" type="ORF">V8P97_06275</name>
</gene>
<keyword evidence="1 3" id="KW-0489">Methyltransferase</keyword>
<dbReference type="InterPro" id="IPR002052">
    <property type="entry name" value="DNA_methylase_N6_adenine_CS"/>
</dbReference>
<dbReference type="RefSeq" id="WP_340469640.1">
    <property type="nucleotide sequence ID" value="NZ_JBANBB010000001.1"/>
</dbReference>
<dbReference type="EMBL" id="JBANBB010000001">
    <property type="protein sequence ID" value="MEK0307065.1"/>
    <property type="molecule type" value="Genomic_DNA"/>
</dbReference>
<organism evidence="3 4">
    <name type="scientific">Bifidobacterium favimelis</name>
    <dbReference type="NCBI Taxonomy" id="3122979"/>
    <lineage>
        <taxon>Bacteria</taxon>
        <taxon>Bacillati</taxon>
        <taxon>Actinomycetota</taxon>
        <taxon>Actinomycetes</taxon>
        <taxon>Bifidobacteriales</taxon>
        <taxon>Bifidobacteriaceae</taxon>
        <taxon>Bifidobacterium</taxon>
    </lineage>
</organism>
<dbReference type="Pfam" id="PF03602">
    <property type="entry name" value="Cons_hypoth95"/>
    <property type="match status" value="1"/>
</dbReference>
<dbReference type="InterPro" id="IPR029063">
    <property type="entry name" value="SAM-dependent_MTases_sf"/>
</dbReference>
<dbReference type="Proteomes" id="UP001373159">
    <property type="component" value="Unassembled WGS sequence"/>
</dbReference>
<dbReference type="SUPFAM" id="SSF53335">
    <property type="entry name" value="S-adenosyl-L-methionine-dependent methyltransferases"/>
    <property type="match status" value="1"/>
</dbReference>
<name>A0ABU8ZP84_9BIFI</name>
<accession>A0ABU8ZP84</accession>
<sequence length="203" mass="21379">MRIIAGRFKGLPIPPALKGTRPTTDRTKEAIFSHLSSWNMLDGASVLDLYAGTGALGLESLSRGAGSLTAVESSRRAASLVSKTLGLMRSSPSWGEGIQARVFPMTVERFLSTAADETFDLIFMDPPYAVDSRDCDSVLASLVSTGSAGPGTVIVLERSARSASPRPPAGWSVTETRTYGETAVHYLEAEGGKGPEAGEEGQD</sequence>
<evidence type="ECO:0000256" key="2">
    <source>
        <dbReference type="ARBA" id="ARBA00022679"/>
    </source>
</evidence>
<dbReference type="EC" id="2.1.1.171" evidence="3"/>